<dbReference type="PANTHER" id="PTHR11001">
    <property type="entry name" value="MITOCHONDRIAL FISSION PROCESS PROTEIN 1"/>
    <property type="match status" value="1"/>
</dbReference>
<proteinExistence type="inferred from homology"/>
<name>A0A8H7GUU6_9ASCO</name>
<organism evidence="4 5">
    <name type="scientific">Metschnikowia pulcherrima</name>
    <dbReference type="NCBI Taxonomy" id="27326"/>
    <lineage>
        <taxon>Eukaryota</taxon>
        <taxon>Fungi</taxon>
        <taxon>Dikarya</taxon>
        <taxon>Ascomycota</taxon>
        <taxon>Saccharomycotina</taxon>
        <taxon>Pichiomycetes</taxon>
        <taxon>Metschnikowiaceae</taxon>
        <taxon>Metschnikowia</taxon>
    </lineage>
</organism>
<dbReference type="GO" id="GO:0005739">
    <property type="term" value="C:mitochondrion"/>
    <property type="evidence" value="ECO:0007669"/>
    <property type="project" value="TreeGrafter"/>
</dbReference>
<accession>A0A8H7GUU6</accession>
<evidence type="ECO:0000256" key="3">
    <source>
        <dbReference type="ARBA" id="ARBA00029631"/>
    </source>
</evidence>
<evidence type="ECO:0000256" key="2">
    <source>
        <dbReference type="ARBA" id="ARBA00017835"/>
    </source>
</evidence>
<reference evidence="4" key="1">
    <citation type="submission" date="2020-10" db="EMBL/GenBank/DDBJ databases">
        <title>The Whole-Genome Sequence of Metschnikowia persimmonesis, a Novel Endophytic Yeast Species Isolated from Medicinal Plant Diospyros kaki Thumb.</title>
        <authorList>
            <person name="Rahmat E."/>
            <person name="Kang Y."/>
        </authorList>
    </citation>
    <scope>NUCLEOTIDE SEQUENCE</scope>
    <source>
        <strain evidence="4">KIOM G15050</strain>
    </source>
</reference>
<dbReference type="OrthoDB" id="424969at2759"/>
<sequence>MDASKSPQTVGSVSNNDALEEEGNLRYAAYANRLRTILLASHRYVAYTSDIGESFRPVAHPFLVTFGYGVSWAYLLGDCSYASWKVKMKSEGRFTPGLKPWNLAPVADPKAAELYKKEVSGNLADEDWRVMFVKRGIFQGLALMALPAFTIHSAVRYSSVLFKNSTTKSLRTYGPVAVGLGIVPLLPYIFDEPVEHAVDYVFEKGEEFYRKNQKLE</sequence>
<comment type="caution">
    <text evidence="4">The sequence shown here is derived from an EMBL/GenBank/DDBJ whole genome shotgun (WGS) entry which is preliminary data.</text>
</comment>
<dbReference type="GO" id="GO:0000266">
    <property type="term" value="P:mitochondrial fission"/>
    <property type="evidence" value="ECO:0007669"/>
    <property type="project" value="TreeGrafter"/>
</dbReference>
<evidence type="ECO:0000256" key="1">
    <source>
        <dbReference type="ARBA" id="ARBA00009224"/>
    </source>
</evidence>
<dbReference type="EMBL" id="JACBPP010000002">
    <property type="protein sequence ID" value="KAF8004119.1"/>
    <property type="molecule type" value="Genomic_DNA"/>
</dbReference>
<dbReference type="AlphaFoldDB" id="A0A8H7GUU6"/>
<evidence type="ECO:0000313" key="5">
    <source>
        <dbReference type="Proteomes" id="UP000649328"/>
    </source>
</evidence>
<dbReference type="InterPro" id="IPR019560">
    <property type="entry name" value="Mitochondrial_18_kDa_protein"/>
</dbReference>
<gene>
    <name evidence="4" type="ORF">HF325_001567</name>
</gene>
<comment type="similarity">
    <text evidence="1">Belongs to the MTFP1 family.</text>
</comment>
<dbReference type="Proteomes" id="UP000649328">
    <property type="component" value="Unassembled WGS sequence"/>
</dbReference>
<dbReference type="Pfam" id="PF10558">
    <property type="entry name" value="MTP18"/>
    <property type="match status" value="1"/>
</dbReference>
<keyword evidence="5" id="KW-1185">Reference proteome</keyword>
<evidence type="ECO:0000313" key="4">
    <source>
        <dbReference type="EMBL" id="KAF8004119.1"/>
    </source>
</evidence>
<dbReference type="PANTHER" id="PTHR11001:SF2">
    <property type="entry name" value="MITOCHONDRIAL FISSION PROCESS PROTEIN 1"/>
    <property type="match status" value="1"/>
</dbReference>
<protein>
    <recommendedName>
        <fullName evidence="2">Mitochondrial fission process protein 1</fullName>
    </recommendedName>
    <alternativeName>
        <fullName evidence="3">Mitochondrial 18 kDa protein</fullName>
    </alternativeName>
</protein>